<comment type="caution">
    <text evidence="1">The sequence shown here is derived from an EMBL/GenBank/DDBJ whole genome shotgun (WGS) entry which is preliminary data.</text>
</comment>
<dbReference type="EMBL" id="PJNW01000023">
    <property type="protein sequence ID" value="PKR87237.1"/>
    <property type="molecule type" value="Genomic_DNA"/>
</dbReference>
<dbReference type="GO" id="GO:0051782">
    <property type="term" value="P:negative regulation of cell division"/>
    <property type="evidence" value="ECO:0007669"/>
    <property type="project" value="TreeGrafter"/>
</dbReference>
<dbReference type="GO" id="GO:0009898">
    <property type="term" value="C:cytoplasmic side of plasma membrane"/>
    <property type="evidence" value="ECO:0007669"/>
    <property type="project" value="TreeGrafter"/>
</dbReference>
<keyword evidence="2" id="KW-1185">Reference proteome</keyword>
<dbReference type="AlphaFoldDB" id="A0A1I4TGB1"/>
<protein>
    <submittedName>
        <fullName evidence="1">Response regulator receiver protein</fullName>
    </submittedName>
</protein>
<evidence type="ECO:0000313" key="2">
    <source>
        <dbReference type="Proteomes" id="UP000233491"/>
    </source>
</evidence>
<dbReference type="SUPFAM" id="SSF52540">
    <property type="entry name" value="P-loop containing nucleoside triphosphate hydrolases"/>
    <property type="match status" value="1"/>
</dbReference>
<dbReference type="GO" id="GO:0005829">
    <property type="term" value="C:cytosol"/>
    <property type="evidence" value="ECO:0007669"/>
    <property type="project" value="TreeGrafter"/>
</dbReference>
<dbReference type="Gene3D" id="3.40.50.300">
    <property type="entry name" value="P-loop containing nucleotide triphosphate hydrolases"/>
    <property type="match status" value="1"/>
</dbReference>
<dbReference type="InterPro" id="IPR011006">
    <property type="entry name" value="CheY-like_superfamily"/>
</dbReference>
<dbReference type="PANTHER" id="PTHR43384:SF13">
    <property type="entry name" value="SLR0110 PROTEIN"/>
    <property type="match status" value="1"/>
</dbReference>
<dbReference type="RefSeq" id="WP_101291285.1">
    <property type="nucleotide sequence ID" value="NZ_FOUQ01000005.1"/>
</dbReference>
<accession>A0A1I4TGB1</accession>
<organism evidence="1 2">
    <name type="scientific">Pleomorphomonas diazotrophica</name>
    <dbReference type="NCBI Taxonomy" id="1166257"/>
    <lineage>
        <taxon>Bacteria</taxon>
        <taxon>Pseudomonadati</taxon>
        <taxon>Pseudomonadota</taxon>
        <taxon>Alphaproteobacteria</taxon>
        <taxon>Hyphomicrobiales</taxon>
        <taxon>Pleomorphomonadaceae</taxon>
        <taxon>Pleomorphomonas</taxon>
    </lineage>
</organism>
<dbReference type="GO" id="GO:0016887">
    <property type="term" value="F:ATP hydrolysis activity"/>
    <property type="evidence" value="ECO:0007669"/>
    <property type="project" value="TreeGrafter"/>
</dbReference>
<dbReference type="SUPFAM" id="SSF52172">
    <property type="entry name" value="CheY-like"/>
    <property type="match status" value="1"/>
</dbReference>
<evidence type="ECO:0000313" key="1">
    <source>
        <dbReference type="EMBL" id="PKR87237.1"/>
    </source>
</evidence>
<dbReference type="Gene3D" id="3.40.50.2300">
    <property type="match status" value="1"/>
</dbReference>
<dbReference type="GO" id="GO:0005524">
    <property type="term" value="F:ATP binding"/>
    <property type="evidence" value="ECO:0007669"/>
    <property type="project" value="TreeGrafter"/>
</dbReference>
<gene>
    <name evidence="1" type="ORF">CXZ10_20770</name>
</gene>
<dbReference type="Proteomes" id="UP000233491">
    <property type="component" value="Unassembled WGS sequence"/>
</dbReference>
<dbReference type="InterPro" id="IPR027417">
    <property type="entry name" value="P-loop_NTPase"/>
</dbReference>
<proteinExistence type="predicted"/>
<dbReference type="OrthoDB" id="8281972at2"/>
<reference evidence="1 2" key="1">
    <citation type="submission" date="2017-12" db="EMBL/GenBank/DDBJ databases">
        <title>Anaerobic carbon monoxide metabolism by Pleomorphomonas carboxyditropha sp. nov., a new mesophilic hydrogenogenic carboxidotroph.</title>
        <authorList>
            <person name="Esquivel-Elizondo S."/>
            <person name="Krajmalnik-Brown R."/>
        </authorList>
    </citation>
    <scope>NUCLEOTIDE SEQUENCE [LARGE SCALE GENOMIC DNA]</scope>
    <source>
        <strain evidence="1 2">R5-392</strain>
    </source>
</reference>
<dbReference type="PANTHER" id="PTHR43384">
    <property type="entry name" value="SEPTUM SITE-DETERMINING PROTEIN MIND HOMOLOG, CHLOROPLASTIC-RELATED"/>
    <property type="match status" value="1"/>
</dbReference>
<dbReference type="InterPro" id="IPR050625">
    <property type="entry name" value="ParA/MinD_ATPase"/>
</dbReference>
<sequence>MAESPINFGTVVVVTADKDFAVLVADALRASGANVGDLKVRAPDKLSDELADPACGLVVPDLDAFPDGPVAGLSELYRQAGPSVRFLPVTGVFDAEVARGFLRLKLQDFLVKPVVPADLAHTLTRLGRDDADPYPDSRIYTFLPAAGGVGNTTLTLQSAVLLHQAAARRHQTTCVVDLNLQNGSCAEYFDLEPHFDIAEIENQPDRLDRKLLDVMLSRHKSGLAIVSAPPCPWEMRSYRPDLVARLLDLVAGHFDNVVIDLPRTWFPWTDSVLQGSDHVFVTTEMTVPALRQAQRLAQAVRERVHKDARFGVIVNRADAGASVSLAEVKQLFGDAFAGAVANDYKAVREALDQGRPLGEVAPNSRVIADLRAIIADPSELATSSWTAPLRALLARLRRTDAPAAAKGRRHA</sequence>
<name>A0A1I4TGB1_9HYPH</name>